<evidence type="ECO:0000313" key="3">
    <source>
        <dbReference type="Proteomes" id="UP001558652"/>
    </source>
</evidence>
<evidence type="ECO:0000313" key="2">
    <source>
        <dbReference type="EMBL" id="KAL1122526.1"/>
    </source>
</evidence>
<accession>A0ABD0Y5P5</accession>
<comment type="caution">
    <text evidence="2">The sequence shown here is derived from an EMBL/GenBank/DDBJ whole genome shotgun (WGS) entry which is preliminary data.</text>
</comment>
<protein>
    <submittedName>
        <fullName evidence="2">Uncharacterized protein</fullName>
    </submittedName>
</protein>
<dbReference type="AlphaFoldDB" id="A0ABD0Y5P5"/>
<comment type="similarity">
    <text evidence="1">Belongs to the STK19 family.</text>
</comment>
<organism evidence="2 3">
    <name type="scientific">Ranatra chinensis</name>
    <dbReference type="NCBI Taxonomy" id="642074"/>
    <lineage>
        <taxon>Eukaryota</taxon>
        <taxon>Metazoa</taxon>
        <taxon>Ecdysozoa</taxon>
        <taxon>Arthropoda</taxon>
        <taxon>Hexapoda</taxon>
        <taxon>Insecta</taxon>
        <taxon>Pterygota</taxon>
        <taxon>Neoptera</taxon>
        <taxon>Paraneoptera</taxon>
        <taxon>Hemiptera</taxon>
        <taxon>Heteroptera</taxon>
        <taxon>Panheteroptera</taxon>
        <taxon>Nepomorpha</taxon>
        <taxon>Nepidae</taxon>
        <taxon>Ranatrinae</taxon>
        <taxon>Ranatra</taxon>
    </lineage>
</organism>
<keyword evidence="3" id="KW-1185">Reference proteome</keyword>
<proteinExistence type="inferred from homology"/>
<dbReference type="Pfam" id="PF10494">
    <property type="entry name" value="Stk19"/>
    <property type="match status" value="1"/>
</dbReference>
<name>A0ABD0Y5P5_9HEMI</name>
<reference evidence="2 3" key="1">
    <citation type="submission" date="2024-07" db="EMBL/GenBank/DDBJ databases">
        <title>Chromosome-level genome assembly of the water stick insect Ranatra chinensis (Heteroptera: Nepidae).</title>
        <authorList>
            <person name="Liu X."/>
        </authorList>
    </citation>
    <scope>NUCLEOTIDE SEQUENCE [LARGE SCALE GENOMIC DNA]</scope>
    <source>
        <strain evidence="2">Cailab_2021Rc</strain>
        <tissue evidence="2">Muscle</tissue>
    </source>
</reference>
<dbReference type="EMBL" id="JBFDAA010000013">
    <property type="protein sequence ID" value="KAL1122526.1"/>
    <property type="molecule type" value="Genomic_DNA"/>
</dbReference>
<dbReference type="PANTHER" id="PTHR15243">
    <property type="entry name" value="SERINE/THREONINE-PROTEIN KINASE 19"/>
    <property type="match status" value="1"/>
</dbReference>
<dbReference type="InterPro" id="IPR018865">
    <property type="entry name" value="STK19-like"/>
</dbReference>
<dbReference type="Proteomes" id="UP001558652">
    <property type="component" value="Unassembled WGS sequence"/>
</dbReference>
<dbReference type="PANTHER" id="PTHR15243:SF0">
    <property type="entry name" value="SERINE_THREONINE-PROTEIN KINASE 19"/>
    <property type="match status" value="1"/>
</dbReference>
<sequence>MVISRNWFGPTDSERETTDYGKYTFSHNETSYFGMSKRTASSRLSLLDIKKIRTQPISRSNITEDKPDEFEPSLCVELPTVTQMKLLEIRSLFPRQAFDKKIPPIVFLHQLYDKKPLTEAIANNEIEEMKRSGKIKPIISGSITGLILSEDLNEYFCTLDLDKKIGDQLRSIWKDDLMGCIHKLTLKTKYRLTDRDISDLIRSGFLIIQNETEYSFSFPGLGGFMKAFYAGRRAILTAIDRSKYKELLVSVGPGQRVRSSRLPKITRPRYPHLGYSQGSAQPQCNGGASPWRNRLVDHGNLHAR</sequence>
<gene>
    <name evidence="2" type="ORF">AAG570_002857</name>
</gene>
<evidence type="ECO:0000256" key="1">
    <source>
        <dbReference type="ARBA" id="ARBA00093458"/>
    </source>
</evidence>